<sequence>MASHNGIIPGGKVVLPLLALGGIALWINYVYKRRQEEVDDTKEDYLSKLPDDVLGSILGNLTVRDAARTTTLSTRWKYLFASTQLQQQPTFRFRCSNMLGFRRFAHSHCYYNQEKDKFMNGLYQFLRLYSGRRVDFIELRCCFVREYPSAFTHWFQSLSRISVQSLDLSFECYPYSSRKLLKFSLEALSHSLEHLILSRCVVLSSPRVRFNSLTTLALRSVVLTSGHLEGILSSCSNLKKLNIEFSELPSKLQLTGTVIDVVILECDGGKEIDLHAAYLRTLECKIRNDVTFFFKFAPMLENVMVCRCFGRLKNSYIFGDHARDLPSRVKSLTLEFFPDQDDFPIANPTEMKTFRKLTNLRLVPVTSHGILQIFELSRLLGDFPLLQSLTFAVFKVASLMERTRSRRPPPSLKGHNRLKEVIYYGFDGSEIEMEFVVYVLKCAIVLEQVFLSPRVLSYFSCGPHPKANASFSEEKRNSIQQKLHGQALSSKARCYGKAGWRDDVIRTFDRLSDLRLSAHEQFTGCLLNVLTQTAKENLHKLTICRERANPKLGYVVKLLVDEKKAHCNCLSDICVNLNQLERACELLDVGLTLNIYKDFMSQNATQWSLHLKSLSLGAALTALHIWMNDLNKALESGEEFPSLLGINTGHGKHKYSEKGLAGVIESHLKELNAPFHEAPDHAGWLLTTKVAATSWLESRRAQVVAS</sequence>
<dbReference type="PROSITE" id="PS50181">
    <property type="entry name" value="FBOX"/>
    <property type="match status" value="1"/>
</dbReference>
<proteinExistence type="predicted"/>
<protein>
    <recommendedName>
        <fullName evidence="6">F-box domain-containing protein</fullName>
    </recommendedName>
</protein>
<dbReference type="InterPro" id="IPR053772">
    <property type="entry name" value="At1g61320/At1g61330-like"/>
</dbReference>
<evidence type="ECO:0008006" key="6">
    <source>
        <dbReference type="Google" id="ProtNLM"/>
    </source>
</evidence>
<evidence type="ECO:0000259" key="3">
    <source>
        <dbReference type="PROSITE" id="PS50828"/>
    </source>
</evidence>
<feature type="domain" description="F-box" evidence="2">
    <location>
        <begin position="43"/>
        <end position="94"/>
    </location>
</feature>
<feature type="transmembrane region" description="Helical" evidence="1">
    <location>
        <begin position="12"/>
        <end position="31"/>
    </location>
</feature>
<evidence type="ECO:0000313" key="5">
    <source>
        <dbReference type="Proteomes" id="UP000224567"/>
    </source>
</evidence>
<keyword evidence="1" id="KW-0472">Membrane</keyword>
<dbReference type="Gene3D" id="3.80.10.10">
    <property type="entry name" value="Ribonuclease Inhibitor"/>
    <property type="match status" value="1"/>
</dbReference>
<name>A0A2G2WGD9_CAPBA</name>
<reference evidence="5" key="2">
    <citation type="journal article" date="2017" name="J. Anim. Genet.">
        <title>Multiple reference genome sequences of hot pepper reveal the massive evolution of plant disease resistance genes by retroduplication.</title>
        <authorList>
            <person name="Kim S."/>
            <person name="Park J."/>
            <person name="Yeom S.-I."/>
            <person name="Kim Y.-M."/>
            <person name="Seo E."/>
            <person name="Kim K.-T."/>
            <person name="Kim M.-S."/>
            <person name="Lee J.M."/>
            <person name="Cheong K."/>
            <person name="Shin H.-S."/>
            <person name="Kim S.-B."/>
            <person name="Han K."/>
            <person name="Lee J."/>
            <person name="Park M."/>
            <person name="Lee H.-A."/>
            <person name="Lee H.-Y."/>
            <person name="Lee Y."/>
            <person name="Oh S."/>
            <person name="Lee J.H."/>
            <person name="Choi E."/>
            <person name="Choi E."/>
            <person name="Lee S.E."/>
            <person name="Jeon J."/>
            <person name="Kim H."/>
            <person name="Choi G."/>
            <person name="Song H."/>
            <person name="Lee J."/>
            <person name="Lee S.-C."/>
            <person name="Kwon J.-K."/>
            <person name="Lee H.-Y."/>
            <person name="Koo N."/>
            <person name="Hong Y."/>
            <person name="Kim R.W."/>
            <person name="Kang W.-H."/>
            <person name="Huh J.H."/>
            <person name="Kang B.-C."/>
            <person name="Yang T.-J."/>
            <person name="Lee Y.-H."/>
            <person name="Bennetzen J.L."/>
            <person name="Choi D."/>
        </authorList>
    </citation>
    <scope>NUCLEOTIDE SEQUENCE [LARGE SCALE GENOMIC DNA]</scope>
    <source>
        <strain evidence="5">cv. PBC81</strain>
    </source>
</reference>
<dbReference type="Proteomes" id="UP000224567">
    <property type="component" value="Unassembled WGS sequence"/>
</dbReference>
<dbReference type="Pfam" id="PF23622">
    <property type="entry name" value="LRR_At1g61320_AtMIF1"/>
    <property type="match status" value="1"/>
</dbReference>
<keyword evidence="1" id="KW-0812">Transmembrane</keyword>
<dbReference type="InterPro" id="IPR002625">
    <property type="entry name" value="Smr_dom"/>
</dbReference>
<accession>A0A2G2WGD9</accession>
<comment type="caution">
    <text evidence="4">The sequence shown here is derived from an EMBL/GenBank/DDBJ whole genome shotgun (WGS) entry which is preliminary data.</text>
</comment>
<dbReference type="Pfam" id="PF00646">
    <property type="entry name" value="F-box"/>
    <property type="match status" value="1"/>
</dbReference>
<dbReference type="AlphaFoldDB" id="A0A2G2WGD9"/>
<dbReference type="STRING" id="33114.A0A2G2WGD9"/>
<dbReference type="InterPro" id="IPR032675">
    <property type="entry name" value="LRR_dom_sf"/>
</dbReference>
<dbReference type="SUPFAM" id="SSF81383">
    <property type="entry name" value="F-box domain"/>
    <property type="match status" value="1"/>
</dbReference>
<evidence type="ECO:0000256" key="1">
    <source>
        <dbReference type="SAM" id="Phobius"/>
    </source>
</evidence>
<dbReference type="SUPFAM" id="SSF52058">
    <property type="entry name" value="L domain-like"/>
    <property type="match status" value="1"/>
</dbReference>
<dbReference type="InterPro" id="IPR001810">
    <property type="entry name" value="F-box_dom"/>
</dbReference>
<organism evidence="4 5">
    <name type="scientific">Capsicum baccatum</name>
    <name type="common">Peruvian pepper</name>
    <dbReference type="NCBI Taxonomy" id="33114"/>
    <lineage>
        <taxon>Eukaryota</taxon>
        <taxon>Viridiplantae</taxon>
        <taxon>Streptophyta</taxon>
        <taxon>Embryophyta</taxon>
        <taxon>Tracheophyta</taxon>
        <taxon>Spermatophyta</taxon>
        <taxon>Magnoliopsida</taxon>
        <taxon>eudicotyledons</taxon>
        <taxon>Gunneridae</taxon>
        <taxon>Pentapetalae</taxon>
        <taxon>asterids</taxon>
        <taxon>lamiids</taxon>
        <taxon>Solanales</taxon>
        <taxon>Solanaceae</taxon>
        <taxon>Solanoideae</taxon>
        <taxon>Capsiceae</taxon>
        <taxon>Capsicum</taxon>
    </lineage>
</organism>
<feature type="domain" description="Smr" evidence="3">
    <location>
        <begin position="609"/>
        <end position="693"/>
    </location>
</feature>
<dbReference type="OrthoDB" id="1932213at2759"/>
<keyword evidence="5" id="KW-1185">Reference proteome</keyword>
<gene>
    <name evidence="4" type="ORF">CQW23_18326</name>
</gene>
<dbReference type="PANTHER" id="PTHR34145">
    <property type="entry name" value="OS02G0105600 PROTEIN"/>
    <property type="match status" value="1"/>
</dbReference>
<dbReference type="InterPro" id="IPR055357">
    <property type="entry name" value="LRR_At1g61320_AtMIF1"/>
</dbReference>
<evidence type="ECO:0000259" key="2">
    <source>
        <dbReference type="PROSITE" id="PS50181"/>
    </source>
</evidence>
<dbReference type="InterPro" id="IPR036047">
    <property type="entry name" value="F-box-like_dom_sf"/>
</dbReference>
<reference evidence="4 5" key="1">
    <citation type="journal article" date="2017" name="Genome Biol.">
        <title>New reference genome sequences of hot pepper reveal the massive evolution of plant disease-resistance genes by retroduplication.</title>
        <authorList>
            <person name="Kim S."/>
            <person name="Park J."/>
            <person name="Yeom S.I."/>
            <person name="Kim Y.M."/>
            <person name="Seo E."/>
            <person name="Kim K.T."/>
            <person name="Kim M.S."/>
            <person name="Lee J.M."/>
            <person name="Cheong K."/>
            <person name="Shin H.S."/>
            <person name="Kim S.B."/>
            <person name="Han K."/>
            <person name="Lee J."/>
            <person name="Park M."/>
            <person name="Lee H.A."/>
            <person name="Lee H.Y."/>
            <person name="Lee Y."/>
            <person name="Oh S."/>
            <person name="Lee J.H."/>
            <person name="Choi E."/>
            <person name="Choi E."/>
            <person name="Lee S.E."/>
            <person name="Jeon J."/>
            <person name="Kim H."/>
            <person name="Choi G."/>
            <person name="Song H."/>
            <person name="Lee J."/>
            <person name="Lee S.C."/>
            <person name="Kwon J.K."/>
            <person name="Lee H.Y."/>
            <person name="Koo N."/>
            <person name="Hong Y."/>
            <person name="Kim R.W."/>
            <person name="Kang W.H."/>
            <person name="Huh J.H."/>
            <person name="Kang B.C."/>
            <person name="Yang T.J."/>
            <person name="Lee Y.H."/>
            <person name="Bennetzen J.L."/>
            <person name="Choi D."/>
        </authorList>
    </citation>
    <scope>NUCLEOTIDE SEQUENCE [LARGE SCALE GENOMIC DNA]</scope>
    <source>
        <strain evidence="5">cv. PBC81</strain>
    </source>
</reference>
<evidence type="ECO:0000313" key="4">
    <source>
        <dbReference type="EMBL" id="PHT44301.1"/>
    </source>
</evidence>
<dbReference type="PROSITE" id="PS50828">
    <property type="entry name" value="SMR"/>
    <property type="match status" value="1"/>
</dbReference>
<dbReference type="EMBL" id="MLFT02000007">
    <property type="protein sequence ID" value="PHT44301.1"/>
    <property type="molecule type" value="Genomic_DNA"/>
</dbReference>
<dbReference type="SMART" id="SM00463">
    <property type="entry name" value="SMR"/>
    <property type="match status" value="1"/>
</dbReference>
<dbReference type="PANTHER" id="PTHR34145:SF28">
    <property type="entry name" value="F-BOX DOMAIN-CONTAINING PROTEIN"/>
    <property type="match status" value="1"/>
</dbReference>
<keyword evidence="1" id="KW-1133">Transmembrane helix</keyword>